<dbReference type="Gene3D" id="3.40.50.2300">
    <property type="match status" value="1"/>
</dbReference>
<dbReference type="Pfam" id="PF00072">
    <property type="entry name" value="Response_reg"/>
    <property type="match status" value="1"/>
</dbReference>
<evidence type="ECO:0000313" key="5">
    <source>
        <dbReference type="Proteomes" id="UP001200145"/>
    </source>
</evidence>
<proteinExistence type="predicted"/>
<dbReference type="PROSITE" id="PS50110">
    <property type="entry name" value="RESPONSE_REGULATORY"/>
    <property type="match status" value="1"/>
</dbReference>
<dbReference type="Proteomes" id="UP001200145">
    <property type="component" value="Unassembled WGS sequence"/>
</dbReference>
<dbReference type="InterPro" id="IPR046947">
    <property type="entry name" value="LytR-like"/>
</dbReference>
<evidence type="ECO:0000259" key="3">
    <source>
        <dbReference type="PROSITE" id="PS50930"/>
    </source>
</evidence>
<keyword evidence="1" id="KW-0597">Phosphoprotein</keyword>
<dbReference type="PANTHER" id="PTHR37299:SF1">
    <property type="entry name" value="STAGE 0 SPORULATION PROTEIN A HOMOLOG"/>
    <property type="match status" value="1"/>
</dbReference>
<dbReference type="PROSITE" id="PS50930">
    <property type="entry name" value="HTH_LYTTR"/>
    <property type="match status" value="1"/>
</dbReference>
<feature type="domain" description="HTH LytTR-type" evidence="3">
    <location>
        <begin position="130"/>
        <end position="227"/>
    </location>
</feature>
<sequence length="233" mass="26962">MKITCLITDDEPIARAGLRNYIEKIDFLTLVAECEDAVSLNNQLHQSPVDLVFLDIEMPYISGIDLLQSLAHPPKVIFTTAYEQYAIKGYELDVLDYLLKPISFDRFLKSANKARDYFYKKESSTRIDELFIKSDGKYLKLQWNEILLLEGMENYICIHTTTQKHLVHMTMKQVLEQLPEQFIQVHKSSIINMNKISGIEGNLIQLQDLEVSVSRSLKESVLEKILHNKLLKK</sequence>
<dbReference type="RefSeq" id="WP_234865908.1">
    <property type="nucleotide sequence ID" value="NZ_JAKEVY010000002.1"/>
</dbReference>
<protein>
    <submittedName>
        <fullName evidence="4">Response regulator transcription factor</fullName>
    </submittedName>
</protein>
<comment type="caution">
    <text evidence="4">The sequence shown here is derived from an EMBL/GenBank/DDBJ whole genome shotgun (WGS) entry which is preliminary data.</text>
</comment>
<evidence type="ECO:0000313" key="4">
    <source>
        <dbReference type="EMBL" id="MCF1714957.1"/>
    </source>
</evidence>
<dbReference type="InterPro" id="IPR001789">
    <property type="entry name" value="Sig_transdc_resp-reg_receiver"/>
</dbReference>
<organism evidence="4 5">
    <name type="scientific">Flavihumibacter fluminis</name>
    <dbReference type="NCBI Taxonomy" id="2909236"/>
    <lineage>
        <taxon>Bacteria</taxon>
        <taxon>Pseudomonadati</taxon>
        <taxon>Bacteroidota</taxon>
        <taxon>Chitinophagia</taxon>
        <taxon>Chitinophagales</taxon>
        <taxon>Chitinophagaceae</taxon>
        <taxon>Flavihumibacter</taxon>
    </lineage>
</organism>
<dbReference type="InterPro" id="IPR007492">
    <property type="entry name" value="LytTR_DNA-bd_dom"/>
</dbReference>
<dbReference type="Gene3D" id="2.40.50.1020">
    <property type="entry name" value="LytTr DNA-binding domain"/>
    <property type="match status" value="1"/>
</dbReference>
<evidence type="ECO:0000256" key="1">
    <source>
        <dbReference type="PROSITE-ProRule" id="PRU00169"/>
    </source>
</evidence>
<gene>
    <name evidence="4" type="ORF">L0U88_09995</name>
</gene>
<dbReference type="SUPFAM" id="SSF52172">
    <property type="entry name" value="CheY-like"/>
    <property type="match status" value="1"/>
</dbReference>
<dbReference type="InterPro" id="IPR011006">
    <property type="entry name" value="CheY-like_superfamily"/>
</dbReference>
<dbReference type="Pfam" id="PF04397">
    <property type="entry name" value="LytTR"/>
    <property type="match status" value="1"/>
</dbReference>
<feature type="modified residue" description="4-aspartylphosphate" evidence="1">
    <location>
        <position position="55"/>
    </location>
</feature>
<accession>A0ABS9BGX6</accession>
<feature type="domain" description="Response regulatory" evidence="2">
    <location>
        <begin position="4"/>
        <end position="115"/>
    </location>
</feature>
<dbReference type="EMBL" id="JAKEVY010000002">
    <property type="protein sequence ID" value="MCF1714957.1"/>
    <property type="molecule type" value="Genomic_DNA"/>
</dbReference>
<evidence type="ECO:0000259" key="2">
    <source>
        <dbReference type="PROSITE" id="PS50110"/>
    </source>
</evidence>
<dbReference type="PANTHER" id="PTHR37299">
    <property type="entry name" value="TRANSCRIPTIONAL REGULATOR-RELATED"/>
    <property type="match status" value="1"/>
</dbReference>
<dbReference type="SMART" id="SM00850">
    <property type="entry name" value="LytTR"/>
    <property type="match status" value="1"/>
</dbReference>
<dbReference type="SMART" id="SM00448">
    <property type="entry name" value="REC"/>
    <property type="match status" value="1"/>
</dbReference>
<name>A0ABS9BGX6_9BACT</name>
<keyword evidence="5" id="KW-1185">Reference proteome</keyword>
<reference evidence="4 5" key="1">
    <citation type="submission" date="2022-01" db="EMBL/GenBank/DDBJ databases">
        <title>Flavihumibacter sp. nov., isolated from sediment of a river.</title>
        <authorList>
            <person name="Liu H."/>
        </authorList>
    </citation>
    <scope>NUCLEOTIDE SEQUENCE [LARGE SCALE GENOMIC DNA]</scope>
    <source>
        <strain evidence="4 5">RY-1</strain>
    </source>
</reference>